<protein>
    <recommendedName>
        <fullName evidence="3">Head fiber protein</fullName>
    </recommendedName>
</protein>
<reference evidence="1 2" key="1">
    <citation type="submission" date="2019-09" db="EMBL/GenBank/DDBJ databases">
        <title>Distinct polysaccharide growth profiles of human intestinal Prevotella copri isolates.</title>
        <authorList>
            <person name="Fehlner-Peach H."/>
            <person name="Magnabosco C."/>
            <person name="Raghavan V."/>
            <person name="Scher J.U."/>
            <person name="Tett A."/>
            <person name="Cox L.M."/>
            <person name="Gottsegen C."/>
            <person name="Watters A."/>
            <person name="Wiltshire- Gordon J.D."/>
            <person name="Segata N."/>
            <person name="Bonneau R."/>
            <person name="Littman D.R."/>
        </authorList>
    </citation>
    <scope>NUCLEOTIDE SEQUENCE [LARGE SCALE GENOMIC DNA]</scope>
    <source>
        <strain evidence="2">iA622</strain>
    </source>
</reference>
<proteinExistence type="predicted"/>
<comment type="caution">
    <text evidence="1">The sequence shown here is derived from an EMBL/GenBank/DDBJ whole genome shotgun (WGS) entry which is preliminary data.</text>
</comment>
<gene>
    <name evidence="1" type="ORF">F7D73_09970</name>
</gene>
<dbReference type="Proteomes" id="UP000480425">
    <property type="component" value="Unassembled WGS sequence"/>
</dbReference>
<name>A0A6G1U1H3_9BACT</name>
<sequence>MNRMFKHQDAAPADPIIFETITSEKPGGGLVKNPEFDLKPGLAMGQDASGLYVPIKGYRLVTERKTADTTIKIAKGSGIKKGDVIAHGKVGVACTEVDTTTSDDYDVVTVTMGVAIAQDTVLYQAAEAADGSTKEAAPIHKPEYILGNFMGNLGKAGEGDFEARLIRAASLRKETAPIAQEVVDLMKGITLD</sequence>
<dbReference type="EMBL" id="VZCB01000079">
    <property type="protein sequence ID" value="MQN81267.1"/>
    <property type="molecule type" value="Genomic_DNA"/>
</dbReference>
<evidence type="ECO:0008006" key="3">
    <source>
        <dbReference type="Google" id="ProtNLM"/>
    </source>
</evidence>
<evidence type="ECO:0000313" key="1">
    <source>
        <dbReference type="EMBL" id="MQN81267.1"/>
    </source>
</evidence>
<dbReference type="RefSeq" id="WP_153124351.1">
    <property type="nucleotide sequence ID" value="NZ_VZCB01000079.1"/>
</dbReference>
<organism evidence="1 2">
    <name type="scientific">Segatella copri</name>
    <dbReference type="NCBI Taxonomy" id="165179"/>
    <lineage>
        <taxon>Bacteria</taxon>
        <taxon>Pseudomonadati</taxon>
        <taxon>Bacteroidota</taxon>
        <taxon>Bacteroidia</taxon>
        <taxon>Bacteroidales</taxon>
        <taxon>Prevotellaceae</taxon>
        <taxon>Segatella</taxon>
    </lineage>
</organism>
<dbReference type="AlphaFoldDB" id="A0A6G1U1H3"/>
<evidence type="ECO:0000313" key="2">
    <source>
        <dbReference type="Proteomes" id="UP000480425"/>
    </source>
</evidence>
<accession>A0A6G1U1H3</accession>
<dbReference type="OrthoDB" id="9909562at2"/>